<feature type="domain" description="HTH asnC-type" evidence="4">
    <location>
        <begin position="7"/>
        <end position="68"/>
    </location>
</feature>
<dbReference type="PROSITE" id="PS50956">
    <property type="entry name" value="HTH_ASNC_2"/>
    <property type="match status" value="1"/>
</dbReference>
<proteinExistence type="predicted"/>
<accession>A0ABT4U5T8</accession>
<dbReference type="CDD" id="cd00090">
    <property type="entry name" value="HTH_ARSR"/>
    <property type="match status" value="1"/>
</dbReference>
<sequence>MTGRVDLDSVDLRILRILQNNARITNRDLAAEAGVAPSTCLDRVNRLRASGVIEGYRLKVSPEALGRPIQAFLTLRTQHSRDVLAPLAEHILAQPETRALYNIAGASDFLVLVACPDVATLQRLIVDELTSRPEIHNVETMLVFQEWEGGPLLPPDAEAGAGAE</sequence>
<keyword evidence="3" id="KW-0804">Transcription</keyword>
<dbReference type="Proteomes" id="UP001527866">
    <property type="component" value="Unassembled WGS sequence"/>
</dbReference>
<dbReference type="SUPFAM" id="SSF54909">
    <property type="entry name" value="Dimeric alpha+beta barrel"/>
    <property type="match status" value="1"/>
</dbReference>
<name>A0ABT4U5T8_9ACTN</name>
<evidence type="ECO:0000313" key="6">
    <source>
        <dbReference type="Proteomes" id="UP001527866"/>
    </source>
</evidence>
<dbReference type="Pfam" id="PF13412">
    <property type="entry name" value="HTH_24"/>
    <property type="match status" value="1"/>
</dbReference>
<keyword evidence="2" id="KW-0238">DNA-binding</keyword>
<dbReference type="Gene3D" id="1.10.10.10">
    <property type="entry name" value="Winged helix-like DNA-binding domain superfamily/Winged helix DNA-binding domain"/>
    <property type="match status" value="1"/>
</dbReference>
<dbReference type="SMART" id="SM00344">
    <property type="entry name" value="HTH_ASNC"/>
    <property type="match status" value="1"/>
</dbReference>
<dbReference type="SUPFAM" id="SSF46785">
    <property type="entry name" value="Winged helix' DNA-binding domain"/>
    <property type="match status" value="1"/>
</dbReference>
<keyword evidence="1" id="KW-0805">Transcription regulation</keyword>
<dbReference type="Pfam" id="PF01037">
    <property type="entry name" value="AsnC_trans_reg"/>
    <property type="match status" value="1"/>
</dbReference>
<dbReference type="InterPro" id="IPR036390">
    <property type="entry name" value="WH_DNA-bd_sf"/>
</dbReference>
<gene>
    <name evidence="5" type="ORF">O4J56_14275</name>
</gene>
<dbReference type="InterPro" id="IPR019887">
    <property type="entry name" value="Tscrpt_reg_AsnC/Lrp_C"/>
</dbReference>
<evidence type="ECO:0000256" key="1">
    <source>
        <dbReference type="ARBA" id="ARBA00023015"/>
    </source>
</evidence>
<dbReference type="Gene3D" id="3.30.70.920">
    <property type="match status" value="1"/>
</dbReference>
<evidence type="ECO:0000256" key="3">
    <source>
        <dbReference type="ARBA" id="ARBA00023163"/>
    </source>
</evidence>
<dbReference type="InterPro" id="IPR011991">
    <property type="entry name" value="ArsR-like_HTH"/>
</dbReference>
<evidence type="ECO:0000256" key="2">
    <source>
        <dbReference type="ARBA" id="ARBA00023125"/>
    </source>
</evidence>
<protein>
    <submittedName>
        <fullName evidence="5">Lrp/AsnC family transcriptional regulator</fullName>
    </submittedName>
</protein>
<dbReference type="EMBL" id="JAQFWQ010000036">
    <property type="protein sequence ID" value="MDA2811805.1"/>
    <property type="molecule type" value="Genomic_DNA"/>
</dbReference>
<organism evidence="5 6">
    <name type="scientific">Nocardiopsis endophytica</name>
    <dbReference type="NCBI Taxonomy" id="3018445"/>
    <lineage>
        <taxon>Bacteria</taxon>
        <taxon>Bacillati</taxon>
        <taxon>Actinomycetota</taxon>
        <taxon>Actinomycetes</taxon>
        <taxon>Streptosporangiales</taxon>
        <taxon>Nocardiopsidaceae</taxon>
        <taxon>Nocardiopsis</taxon>
    </lineage>
</organism>
<dbReference type="PANTHER" id="PTHR30154">
    <property type="entry name" value="LEUCINE-RESPONSIVE REGULATORY PROTEIN"/>
    <property type="match status" value="1"/>
</dbReference>
<evidence type="ECO:0000259" key="4">
    <source>
        <dbReference type="PROSITE" id="PS50956"/>
    </source>
</evidence>
<dbReference type="InterPro" id="IPR019888">
    <property type="entry name" value="Tscrpt_reg_AsnC-like"/>
</dbReference>
<dbReference type="RefSeq" id="WP_270686257.1">
    <property type="nucleotide sequence ID" value="NZ_JAQFWQ010000036.1"/>
</dbReference>
<reference evidence="5 6" key="1">
    <citation type="submission" date="2023-01" db="EMBL/GenBank/DDBJ databases">
        <title>Draft genome sequence of Nocardiopsis sp. RSe5-2 isolated from halophytes.</title>
        <authorList>
            <person name="Duangmal K."/>
            <person name="Chantavorakit T."/>
        </authorList>
    </citation>
    <scope>NUCLEOTIDE SEQUENCE [LARGE SCALE GENOMIC DNA]</scope>
    <source>
        <strain evidence="5 6">RSe5-2</strain>
    </source>
</reference>
<dbReference type="InterPro" id="IPR011008">
    <property type="entry name" value="Dimeric_a/b-barrel"/>
</dbReference>
<evidence type="ECO:0000313" key="5">
    <source>
        <dbReference type="EMBL" id="MDA2811805.1"/>
    </source>
</evidence>
<dbReference type="PANTHER" id="PTHR30154:SF54">
    <property type="entry name" value="POSSIBLE TRANSCRIPTIONAL REGULATORY PROTEIN (PROBABLY LRP_ASNC-FAMILY)"/>
    <property type="match status" value="1"/>
</dbReference>
<dbReference type="PRINTS" id="PR00033">
    <property type="entry name" value="HTHASNC"/>
</dbReference>
<dbReference type="InterPro" id="IPR036388">
    <property type="entry name" value="WH-like_DNA-bd_sf"/>
</dbReference>
<dbReference type="InterPro" id="IPR000485">
    <property type="entry name" value="AsnC-type_HTH_dom"/>
</dbReference>
<comment type="caution">
    <text evidence="5">The sequence shown here is derived from an EMBL/GenBank/DDBJ whole genome shotgun (WGS) entry which is preliminary data.</text>
</comment>
<keyword evidence="6" id="KW-1185">Reference proteome</keyword>